<dbReference type="RefSeq" id="WP_345711699.1">
    <property type="nucleotide sequence ID" value="NZ_BAABIL010000181.1"/>
</dbReference>
<organism evidence="2 3">
    <name type="scientific">Kineococcus glutinatus</name>
    <dbReference type="NCBI Taxonomy" id="1070872"/>
    <lineage>
        <taxon>Bacteria</taxon>
        <taxon>Bacillati</taxon>
        <taxon>Actinomycetota</taxon>
        <taxon>Actinomycetes</taxon>
        <taxon>Kineosporiales</taxon>
        <taxon>Kineosporiaceae</taxon>
        <taxon>Kineococcus</taxon>
    </lineage>
</organism>
<accession>A0ABP9HLQ6</accession>
<comment type="caution">
    <text evidence="2">The sequence shown here is derived from an EMBL/GenBank/DDBJ whole genome shotgun (WGS) entry which is preliminary data.</text>
</comment>
<reference evidence="3" key="1">
    <citation type="journal article" date="2019" name="Int. J. Syst. Evol. Microbiol.">
        <title>The Global Catalogue of Microorganisms (GCM) 10K type strain sequencing project: providing services to taxonomists for standard genome sequencing and annotation.</title>
        <authorList>
            <consortium name="The Broad Institute Genomics Platform"/>
            <consortium name="The Broad Institute Genome Sequencing Center for Infectious Disease"/>
            <person name="Wu L."/>
            <person name="Ma J."/>
        </authorList>
    </citation>
    <scope>NUCLEOTIDE SEQUENCE [LARGE SCALE GENOMIC DNA]</scope>
    <source>
        <strain evidence="3">JCM 18126</strain>
    </source>
</reference>
<dbReference type="Proteomes" id="UP001501195">
    <property type="component" value="Unassembled WGS sequence"/>
</dbReference>
<proteinExistence type="predicted"/>
<evidence type="ECO:0000313" key="2">
    <source>
        <dbReference type="EMBL" id="GAA4973829.1"/>
    </source>
</evidence>
<keyword evidence="3" id="KW-1185">Reference proteome</keyword>
<feature type="region of interest" description="Disordered" evidence="1">
    <location>
        <begin position="1"/>
        <end position="48"/>
    </location>
</feature>
<name>A0ABP9HLQ6_9ACTN</name>
<gene>
    <name evidence="2" type="ORF">GCM10023225_13890</name>
</gene>
<evidence type="ECO:0000256" key="1">
    <source>
        <dbReference type="SAM" id="MobiDB-lite"/>
    </source>
</evidence>
<evidence type="ECO:0000313" key="3">
    <source>
        <dbReference type="Proteomes" id="UP001501195"/>
    </source>
</evidence>
<sequence length="48" mass="4873">MTHRAAAGVPDEDDGPAGADVLPDEGEEFAATPHEAGIPGQRPVGHAR</sequence>
<dbReference type="EMBL" id="BAABIL010000181">
    <property type="protein sequence ID" value="GAA4973829.1"/>
    <property type="molecule type" value="Genomic_DNA"/>
</dbReference>
<protein>
    <submittedName>
        <fullName evidence="2">Uncharacterized protein</fullName>
    </submittedName>
</protein>